<dbReference type="Proteomes" id="UP000218334">
    <property type="component" value="Unassembled WGS sequence"/>
</dbReference>
<dbReference type="AlphaFoldDB" id="A0A2H3C6C1"/>
<evidence type="ECO:0000313" key="3">
    <source>
        <dbReference type="Proteomes" id="UP000218334"/>
    </source>
</evidence>
<proteinExistence type="predicted"/>
<evidence type="ECO:0008006" key="4">
    <source>
        <dbReference type="Google" id="ProtNLM"/>
    </source>
</evidence>
<keyword evidence="1" id="KW-0472">Membrane</keyword>
<feature type="transmembrane region" description="Helical" evidence="1">
    <location>
        <begin position="68"/>
        <end position="86"/>
    </location>
</feature>
<gene>
    <name evidence="2" type="ORF">ARMSODRAFT_947579</name>
</gene>
<accession>A0A2H3C6C1</accession>
<sequence>MPRALAREETFDREMSLPESQQILFDDMRACRAQSFIRDEENRQLMQVSRLSSTSAHHNKLILGGFKWIIHFSFILVLCAAVYAIATRPTWSESGTLRKLGPYVVSALELVKAVEPFLEQLSQIVEVARFIRRICSGVQDD</sequence>
<keyword evidence="1" id="KW-0812">Transmembrane</keyword>
<protein>
    <recommendedName>
        <fullName evidence="4">Transmembrane protein</fullName>
    </recommendedName>
</protein>
<reference evidence="3" key="1">
    <citation type="journal article" date="2017" name="Nat. Ecol. Evol.">
        <title>Genome expansion and lineage-specific genetic innovations in the forest pathogenic fungi Armillaria.</title>
        <authorList>
            <person name="Sipos G."/>
            <person name="Prasanna A.N."/>
            <person name="Walter M.C."/>
            <person name="O'Connor E."/>
            <person name="Balint B."/>
            <person name="Krizsan K."/>
            <person name="Kiss B."/>
            <person name="Hess J."/>
            <person name="Varga T."/>
            <person name="Slot J."/>
            <person name="Riley R."/>
            <person name="Boka B."/>
            <person name="Rigling D."/>
            <person name="Barry K."/>
            <person name="Lee J."/>
            <person name="Mihaltcheva S."/>
            <person name="LaButti K."/>
            <person name="Lipzen A."/>
            <person name="Waldron R."/>
            <person name="Moloney N.M."/>
            <person name="Sperisen C."/>
            <person name="Kredics L."/>
            <person name="Vagvoelgyi C."/>
            <person name="Patrignani A."/>
            <person name="Fitzpatrick D."/>
            <person name="Nagy I."/>
            <person name="Doyle S."/>
            <person name="Anderson J.B."/>
            <person name="Grigoriev I.V."/>
            <person name="Gueldener U."/>
            <person name="Muensterkoetter M."/>
            <person name="Nagy L.G."/>
        </authorList>
    </citation>
    <scope>NUCLEOTIDE SEQUENCE [LARGE SCALE GENOMIC DNA]</scope>
    <source>
        <strain evidence="3">28-4</strain>
    </source>
</reference>
<organism evidence="2 3">
    <name type="scientific">Armillaria solidipes</name>
    <dbReference type="NCBI Taxonomy" id="1076256"/>
    <lineage>
        <taxon>Eukaryota</taxon>
        <taxon>Fungi</taxon>
        <taxon>Dikarya</taxon>
        <taxon>Basidiomycota</taxon>
        <taxon>Agaricomycotina</taxon>
        <taxon>Agaricomycetes</taxon>
        <taxon>Agaricomycetidae</taxon>
        <taxon>Agaricales</taxon>
        <taxon>Marasmiineae</taxon>
        <taxon>Physalacriaceae</taxon>
        <taxon>Armillaria</taxon>
    </lineage>
</organism>
<evidence type="ECO:0000313" key="2">
    <source>
        <dbReference type="EMBL" id="PBK78619.1"/>
    </source>
</evidence>
<keyword evidence="1" id="KW-1133">Transmembrane helix</keyword>
<keyword evidence="3" id="KW-1185">Reference proteome</keyword>
<name>A0A2H3C6C1_9AGAR</name>
<dbReference type="EMBL" id="KZ293415">
    <property type="protein sequence ID" value="PBK78619.1"/>
    <property type="molecule type" value="Genomic_DNA"/>
</dbReference>
<evidence type="ECO:0000256" key="1">
    <source>
        <dbReference type="SAM" id="Phobius"/>
    </source>
</evidence>